<dbReference type="PANTHER" id="PTHR34484">
    <property type="entry name" value="OS02G0832600 PROTEIN"/>
    <property type="match status" value="1"/>
</dbReference>
<name>A0A5B6UM16_9ROSI</name>
<protein>
    <submittedName>
        <fullName evidence="2">PRLI-interacting factor A</fullName>
    </submittedName>
</protein>
<feature type="region of interest" description="Disordered" evidence="1">
    <location>
        <begin position="1"/>
        <end position="52"/>
    </location>
</feature>
<dbReference type="Proteomes" id="UP000325315">
    <property type="component" value="Unassembled WGS sequence"/>
</dbReference>
<sequence length="144" mass="15939">MNQLAASQSQPINSGPQMMTQPPPPIMLNRSNKPWQSQDPNQNPNPNKKFFSFSCNNNWKGKKVSFSKDSWKFENKPLTMGSVSAISSVSAASSSNTQGYKPPTLDELQNQNLNSNNRFAPYALRNTTSFIIRAKKLGGIASLM</sequence>
<evidence type="ECO:0000256" key="1">
    <source>
        <dbReference type="SAM" id="MobiDB-lite"/>
    </source>
</evidence>
<evidence type="ECO:0000313" key="2">
    <source>
        <dbReference type="EMBL" id="KAA3457222.1"/>
    </source>
</evidence>
<dbReference type="PANTHER" id="PTHR34484:SF2">
    <property type="entry name" value="OS02G0832600 PROTEIN"/>
    <property type="match status" value="1"/>
</dbReference>
<keyword evidence="3" id="KW-1185">Reference proteome</keyword>
<reference evidence="3" key="1">
    <citation type="journal article" date="2019" name="Plant Biotechnol. J.">
        <title>Genome sequencing of the Australian wild diploid species Gossypium australe highlights disease resistance and delayed gland morphogenesis.</title>
        <authorList>
            <person name="Cai Y."/>
            <person name="Cai X."/>
            <person name="Wang Q."/>
            <person name="Wang P."/>
            <person name="Zhang Y."/>
            <person name="Cai C."/>
            <person name="Xu Y."/>
            <person name="Wang K."/>
            <person name="Zhou Z."/>
            <person name="Wang C."/>
            <person name="Geng S."/>
            <person name="Li B."/>
            <person name="Dong Q."/>
            <person name="Hou Y."/>
            <person name="Wang H."/>
            <person name="Ai P."/>
            <person name="Liu Z."/>
            <person name="Yi F."/>
            <person name="Sun M."/>
            <person name="An G."/>
            <person name="Cheng J."/>
            <person name="Zhang Y."/>
            <person name="Shi Q."/>
            <person name="Xie Y."/>
            <person name="Shi X."/>
            <person name="Chang Y."/>
            <person name="Huang F."/>
            <person name="Chen Y."/>
            <person name="Hong S."/>
            <person name="Mi L."/>
            <person name="Sun Q."/>
            <person name="Zhang L."/>
            <person name="Zhou B."/>
            <person name="Peng R."/>
            <person name="Zhang X."/>
            <person name="Liu F."/>
        </authorList>
    </citation>
    <scope>NUCLEOTIDE SEQUENCE [LARGE SCALE GENOMIC DNA]</scope>
    <source>
        <strain evidence="3">cv. PA1801</strain>
    </source>
</reference>
<evidence type="ECO:0000313" key="3">
    <source>
        <dbReference type="Proteomes" id="UP000325315"/>
    </source>
</evidence>
<gene>
    <name evidence="2" type="ORF">EPI10_003929</name>
</gene>
<dbReference type="AlphaFoldDB" id="A0A5B6UM16"/>
<feature type="compositionally biased region" description="Low complexity" evidence="1">
    <location>
        <begin position="36"/>
        <end position="52"/>
    </location>
</feature>
<comment type="caution">
    <text evidence="2">The sequence shown here is derived from an EMBL/GenBank/DDBJ whole genome shotgun (WGS) entry which is preliminary data.</text>
</comment>
<feature type="compositionally biased region" description="Polar residues" evidence="1">
    <location>
        <begin position="1"/>
        <end position="15"/>
    </location>
</feature>
<organism evidence="2 3">
    <name type="scientific">Gossypium australe</name>
    <dbReference type="NCBI Taxonomy" id="47621"/>
    <lineage>
        <taxon>Eukaryota</taxon>
        <taxon>Viridiplantae</taxon>
        <taxon>Streptophyta</taxon>
        <taxon>Embryophyta</taxon>
        <taxon>Tracheophyta</taxon>
        <taxon>Spermatophyta</taxon>
        <taxon>Magnoliopsida</taxon>
        <taxon>eudicotyledons</taxon>
        <taxon>Gunneridae</taxon>
        <taxon>Pentapetalae</taxon>
        <taxon>rosids</taxon>
        <taxon>malvids</taxon>
        <taxon>Malvales</taxon>
        <taxon>Malvaceae</taxon>
        <taxon>Malvoideae</taxon>
        <taxon>Gossypium</taxon>
    </lineage>
</organism>
<dbReference type="OrthoDB" id="1935617at2759"/>
<dbReference type="EMBL" id="SMMG02000011">
    <property type="protein sequence ID" value="KAA3457222.1"/>
    <property type="molecule type" value="Genomic_DNA"/>
</dbReference>
<proteinExistence type="predicted"/>
<accession>A0A5B6UM16</accession>